<dbReference type="EMBL" id="LR796472">
    <property type="protein sequence ID" value="CAB4146859.1"/>
    <property type="molecule type" value="Genomic_DNA"/>
</dbReference>
<dbReference type="InterPro" id="IPR008840">
    <property type="entry name" value="Sipho_Gp157"/>
</dbReference>
<protein>
    <submittedName>
        <fullName evidence="1">Siphovirus Gp157</fullName>
    </submittedName>
</protein>
<accession>A0A6J5MTE1</accession>
<name>A0A6J5MTE1_9CAUD</name>
<reference evidence="1" key="1">
    <citation type="submission" date="2020-04" db="EMBL/GenBank/DDBJ databases">
        <authorList>
            <person name="Chiriac C."/>
            <person name="Salcher M."/>
            <person name="Ghai R."/>
            <person name="Kavagutti S V."/>
        </authorList>
    </citation>
    <scope>NUCLEOTIDE SEQUENCE</scope>
</reference>
<proteinExistence type="predicted"/>
<evidence type="ECO:0000313" key="1">
    <source>
        <dbReference type="EMBL" id="CAB4146859.1"/>
    </source>
</evidence>
<organism evidence="1">
    <name type="scientific">uncultured Caudovirales phage</name>
    <dbReference type="NCBI Taxonomy" id="2100421"/>
    <lineage>
        <taxon>Viruses</taxon>
        <taxon>Duplodnaviria</taxon>
        <taxon>Heunggongvirae</taxon>
        <taxon>Uroviricota</taxon>
        <taxon>Caudoviricetes</taxon>
        <taxon>Peduoviridae</taxon>
        <taxon>Maltschvirus</taxon>
        <taxon>Maltschvirus maltsch</taxon>
    </lineage>
</organism>
<dbReference type="Pfam" id="PF05565">
    <property type="entry name" value="Sipho_Gp157"/>
    <property type="match status" value="1"/>
</dbReference>
<gene>
    <name evidence="1" type="ORF">UFOVP496_46</name>
</gene>
<sequence>MSLYEINHELLSLLNARTDAEGNLDEETEAAMAEHIAALSMAFDDKIDAYAALIQTCKSRGDARLSESRRMAALAESDKVLVARLQKAVLTAMTSTGKLAADTARFRVRVVKNGGVVPVIVHDADSLSAEYRVPVYSERVDTAALRIALERGDMIAGATLGERGTRLDIR</sequence>